<sequence length="133" mass="12994">MCAIVAAGVAIVPGAGIAGAESTTDQVLDRLAAARDRDGCPALVRSGALDAAAGDLLARGAVDPHGYVGTTRPVVADAASVGEAVTQALSMAQFTNVDCRNTDVGIAMAPSAATTRIALVFGSITGPQIAGGC</sequence>
<comment type="caution">
    <text evidence="1">The sequence shown here is derived from an EMBL/GenBank/DDBJ whole genome shotgun (WGS) entry which is preliminary data.</text>
</comment>
<gene>
    <name evidence="1" type="ORF">BEL07_13410</name>
</gene>
<organism evidence="1 2">
    <name type="scientific">Mycolicibacterium grossiae</name>
    <dbReference type="NCBI Taxonomy" id="1552759"/>
    <lineage>
        <taxon>Bacteria</taxon>
        <taxon>Bacillati</taxon>
        <taxon>Actinomycetota</taxon>
        <taxon>Actinomycetes</taxon>
        <taxon>Mycobacteriales</taxon>
        <taxon>Mycobacteriaceae</taxon>
        <taxon>Mycolicibacterium</taxon>
    </lineage>
</organism>
<evidence type="ECO:0000313" key="2">
    <source>
        <dbReference type="Proteomes" id="UP000178953"/>
    </source>
</evidence>
<dbReference type="Proteomes" id="UP000178953">
    <property type="component" value="Unassembled WGS sequence"/>
</dbReference>
<dbReference type="AlphaFoldDB" id="A0A1E8Q3V1"/>
<protein>
    <submittedName>
        <fullName evidence="1">Uncharacterized protein</fullName>
    </submittedName>
</protein>
<proteinExistence type="predicted"/>
<dbReference type="EMBL" id="MCHX01000027">
    <property type="protein sequence ID" value="OFJ53298.1"/>
    <property type="molecule type" value="Genomic_DNA"/>
</dbReference>
<keyword evidence="2" id="KW-1185">Reference proteome</keyword>
<evidence type="ECO:0000313" key="1">
    <source>
        <dbReference type="EMBL" id="OFJ53298.1"/>
    </source>
</evidence>
<accession>A0A1E8Q3V1</accession>
<reference evidence="1 2" key="1">
    <citation type="submission" date="2016-09" db="EMBL/GenBank/DDBJ databases">
        <title>genome sequence of Mycobacterium sp. 739 SCH.</title>
        <authorList>
            <person name="Greninger A.L."/>
            <person name="Qin X."/>
            <person name="Jerome K."/>
            <person name="Vora S."/>
            <person name="Quinn K."/>
        </authorList>
    </citation>
    <scope>NUCLEOTIDE SEQUENCE [LARGE SCALE GENOMIC DNA]</scope>
    <source>
        <strain evidence="1 2">SCH</strain>
    </source>
</reference>
<name>A0A1E8Q3V1_9MYCO</name>